<sequence>MDFTLLSGLAVIHIIALISPGPDFAIIIKMATQQKRPVATACALGISVAILIHTLLSLLGISLMIRQSELAYTFVQCIGISYLAWMGFQALKSALKQVKNKPINESLAPVNTKEPLNTSPAQTAVISTFKGFKVGLFTNLLNPKALVFFITLFTVLITPEVNLATKTVATTLLFILSLAWFSLLAVFLSKANIQSKLLSISHIIDGLVGIIFIGVALTIALNLINSF</sequence>
<keyword evidence="3 6" id="KW-0812">Transmembrane</keyword>
<evidence type="ECO:0000256" key="5">
    <source>
        <dbReference type="ARBA" id="ARBA00023136"/>
    </source>
</evidence>
<feature type="transmembrane region" description="Helical" evidence="6">
    <location>
        <begin position="71"/>
        <end position="91"/>
    </location>
</feature>
<dbReference type="GO" id="GO:0015171">
    <property type="term" value="F:amino acid transmembrane transporter activity"/>
    <property type="evidence" value="ECO:0007669"/>
    <property type="project" value="TreeGrafter"/>
</dbReference>
<comment type="caution">
    <text evidence="7">The sequence shown here is derived from an EMBL/GenBank/DDBJ whole genome shotgun (WGS) entry which is preliminary data.</text>
</comment>
<keyword evidence="4 6" id="KW-1133">Transmembrane helix</keyword>
<comment type="subcellular location">
    <subcellularLocation>
        <location evidence="1">Cell membrane</location>
        <topology evidence="1">Multi-pass membrane protein</topology>
    </subcellularLocation>
</comment>
<proteinExistence type="predicted"/>
<dbReference type="GO" id="GO:0005886">
    <property type="term" value="C:plasma membrane"/>
    <property type="evidence" value="ECO:0007669"/>
    <property type="project" value="UniProtKB-SubCell"/>
</dbReference>
<evidence type="ECO:0000256" key="1">
    <source>
        <dbReference type="ARBA" id="ARBA00004651"/>
    </source>
</evidence>
<dbReference type="AlphaFoldDB" id="A0A9X2CKB3"/>
<keyword evidence="8" id="KW-1185">Reference proteome</keyword>
<keyword evidence="5 6" id="KW-0472">Membrane</keyword>
<feature type="transmembrane region" description="Helical" evidence="6">
    <location>
        <begin position="200"/>
        <end position="224"/>
    </location>
</feature>
<dbReference type="PANTHER" id="PTHR30086">
    <property type="entry name" value="ARGININE EXPORTER PROTEIN ARGO"/>
    <property type="match status" value="1"/>
</dbReference>
<reference evidence="7" key="1">
    <citation type="submission" date="2022-01" db="EMBL/GenBank/DDBJ databases">
        <title>Whole genome-based taxonomy of the Shewanellaceae.</title>
        <authorList>
            <person name="Martin-Rodriguez A.J."/>
        </authorList>
    </citation>
    <scope>NUCLEOTIDE SEQUENCE</scope>
    <source>
        <strain evidence="7">DSM 16422</strain>
    </source>
</reference>
<evidence type="ECO:0000313" key="7">
    <source>
        <dbReference type="EMBL" id="MCL1142936.1"/>
    </source>
</evidence>
<keyword evidence="2" id="KW-1003">Cell membrane</keyword>
<protein>
    <submittedName>
        <fullName evidence="7">LysE family transporter</fullName>
    </submittedName>
</protein>
<accession>A0A9X2CKB3</accession>
<feature type="transmembrane region" description="Helical" evidence="6">
    <location>
        <begin position="6"/>
        <end position="26"/>
    </location>
</feature>
<dbReference type="PANTHER" id="PTHR30086:SF17">
    <property type="entry name" value="LYSE FAMILY TRANSLOCATOR"/>
    <property type="match status" value="1"/>
</dbReference>
<dbReference type="EMBL" id="JAKIKP010000006">
    <property type="protein sequence ID" value="MCL1142936.1"/>
    <property type="molecule type" value="Genomic_DNA"/>
</dbReference>
<name>A0A9X2CKB3_9GAMM</name>
<dbReference type="PIRSF" id="PIRSF006324">
    <property type="entry name" value="LeuE"/>
    <property type="match status" value="1"/>
</dbReference>
<evidence type="ECO:0000313" key="8">
    <source>
        <dbReference type="Proteomes" id="UP001139333"/>
    </source>
</evidence>
<evidence type="ECO:0000256" key="6">
    <source>
        <dbReference type="SAM" id="Phobius"/>
    </source>
</evidence>
<evidence type="ECO:0000256" key="3">
    <source>
        <dbReference type="ARBA" id="ARBA00022692"/>
    </source>
</evidence>
<dbReference type="Pfam" id="PF01810">
    <property type="entry name" value="LysE"/>
    <property type="match status" value="1"/>
</dbReference>
<feature type="transmembrane region" description="Helical" evidence="6">
    <location>
        <begin position="136"/>
        <end position="157"/>
    </location>
</feature>
<gene>
    <name evidence="7" type="ORF">L2672_09550</name>
</gene>
<dbReference type="InterPro" id="IPR001123">
    <property type="entry name" value="LeuE-type"/>
</dbReference>
<feature type="transmembrane region" description="Helical" evidence="6">
    <location>
        <begin position="169"/>
        <end position="188"/>
    </location>
</feature>
<organism evidence="7 8">
    <name type="scientific">Shewanella gaetbuli</name>
    <dbReference type="NCBI Taxonomy" id="220752"/>
    <lineage>
        <taxon>Bacteria</taxon>
        <taxon>Pseudomonadati</taxon>
        <taxon>Pseudomonadota</taxon>
        <taxon>Gammaproteobacteria</taxon>
        <taxon>Alteromonadales</taxon>
        <taxon>Shewanellaceae</taxon>
        <taxon>Shewanella</taxon>
    </lineage>
</organism>
<evidence type="ECO:0000256" key="2">
    <source>
        <dbReference type="ARBA" id="ARBA00022475"/>
    </source>
</evidence>
<dbReference type="RefSeq" id="WP_248995623.1">
    <property type="nucleotide sequence ID" value="NZ_JAKIKP010000006.1"/>
</dbReference>
<evidence type="ECO:0000256" key="4">
    <source>
        <dbReference type="ARBA" id="ARBA00022989"/>
    </source>
</evidence>
<feature type="transmembrane region" description="Helical" evidence="6">
    <location>
        <begin position="38"/>
        <end position="65"/>
    </location>
</feature>
<dbReference type="Proteomes" id="UP001139333">
    <property type="component" value="Unassembled WGS sequence"/>
</dbReference>